<dbReference type="InterPro" id="IPR036390">
    <property type="entry name" value="WH_DNA-bd_sf"/>
</dbReference>
<comment type="similarity">
    <text evidence="1">Belongs to the LysR transcriptional regulatory family.</text>
</comment>
<name>F7NGK6_9FIRM</name>
<dbReference type="InterPro" id="IPR036388">
    <property type="entry name" value="WH-like_DNA-bd_sf"/>
</dbReference>
<dbReference type="InterPro" id="IPR000847">
    <property type="entry name" value="LysR_HTH_N"/>
</dbReference>
<dbReference type="InterPro" id="IPR005119">
    <property type="entry name" value="LysR_subst-bd"/>
</dbReference>
<dbReference type="GO" id="GO:0003700">
    <property type="term" value="F:DNA-binding transcription factor activity"/>
    <property type="evidence" value="ECO:0007669"/>
    <property type="project" value="InterPro"/>
</dbReference>
<dbReference type="SUPFAM" id="SSF53850">
    <property type="entry name" value="Periplasmic binding protein-like II"/>
    <property type="match status" value="1"/>
</dbReference>
<keyword evidence="4" id="KW-0804">Transcription</keyword>
<accession>F7NGK6</accession>
<comment type="caution">
    <text evidence="6">The sequence shown here is derived from an EMBL/GenBank/DDBJ whole genome shotgun (WGS) entry which is preliminary data.</text>
</comment>
<dbReference type="Pfam" id="PF03466">
    <property type="entry name" value="LysR_substrate"/>
    <property type="match status" value="1"/>
</dbReference>
<dbReference type="Pfam" id="PF00126">
    <property type="entry name" value="HTH_1"/>
    <property type="match status" value="1"/>
</dbReference>
<keyword evidence="7" id="KW-1185">Reference proteome</keyword>
<dbReference type="PROSITE" id="PS50931">
    <property type="entry name" value="HTH_LYSR"/>
    <property type="match status" value="1"/>
</dbReference>
<dbReference type="OrthoDB" id="107670at2"/>
<reference evidence="6 7" key="1">
    <citation type="journal article" date="2011" name="EMBO J.">
        <title>Structural diversity of bacterial flagellar motors.</title>
        <authorList>
            <person name="Chen S."/>
            <person name="Beeby M."/>
            <person name="Murphy G.E."/>
            <person name="Leadbetter J.R."/>
            <person name="Hendrixson D.R."/>
            <person name="Briegel A."/>
            <person name="Li Z."/>
            <person name="Shi J."/>
            <person name="Tocheva E.I."/>
            <person name="Muller A."/>
            <person name="Dobro M.J."/>
            <person name="Jensen G.J."/>
        </authorList>
    </citation>
    <scope>NUCLEOTIDE SEQUENCE [LARGE SCALE GENOMIC DNA]</scope>
    <source>
        <strain evidence="6 7">DSM 6540</strain>
    </source>
</reference>
<dbReference type="SUPFAM" id="SSF46785">
    <property type="entry name" value="Winged helix' DNA-binding domain"/>
    <property type="match status" value="1"/>
</dbReference>
<dbReference type="STRING" id="1009370.ALO_05970"/>
<dbReference type="CDD" id="cd05466">
    <property type="entry name" value="PBP2_LTTR_substrate"/>
    <property type="match status" value="1"/>
</dbReference>
<dbReference type="Proteomes" id="UP000003240">
    <property type="component" value="Unassembled WGS sequence"/>
</dbReference>
<keyword evidence="3" id="KW-0238">DNA-binding</keyword>
<organism evidence="6 7">
    <name type="scientific">Acetonema longum DSM 6540</name>
    <dbReference type="NCBI Taxonomy" id="1009370"/>
    <lineage>
        <taxon>Bacteria</taxon>
        <taxon>Bacillati</taxon>
        <taxon>Bacillota</taxon>
        <taxon>Negativicutes</taxon>
        <taxon>Acetonemataceae</taxon>
        <taxon>Acetonema</taxon>
    </lineage>
</organism>
<dbReference type="AlphaFoldDB" id="F7NGK6"/>
<evidence type="ECO:0000259" key="5">
    <source>
        <dbReference type="PROSITE" id="PS50931"/>
    </source>
</evidence>
<evidence type="ECO:0000313" key="7">
    <source>
        <dbReference type="Proteomes" id="UP000003240"/>
    </source>
</evidence>
<dbReference type="Gene3D" id="1.10.10.10">
    <property type="entry name" value="Winged helix-like DNA-binding domain superfamily/Winged helix DNA-binding domain"/>
    <property type="match status" value="1"/>
</dbReference>
<dbReference type="eggNOG" id="COG0583">
    <property type="taxonomic scope" value="Bacteria"/>
</dbReference>
<evidence type="ECO:0000313" key="6">
    <source>
        <dbReference type="EMBL" id="EGO64810.1"/>
    </source>
</evidence>
<evidence type="ECO:0000256" key="4">
    <source>
        <dbReference type="ARBA" id="ARBA00023163"/>
    </source>
</evidence>
<evidence type="ECO:0000256" key="2">
    <source>
        <dbReference type="ARBA" id="ARBA00023015"/>
    </source>
</evidence>
<dbReference type="PANTHER" id="PTHR30126:SF78">
    <property type="entry name" value="HTH LYSR-TYPE DOMAIN-CONTAINING PROTEIN"/>
    <property type="match status" value="1"/>
</dbReference>
<keyword evidence="2" id="KW-0805">Transcription regulation</keyword>
<dbReference type="GO" id="GO:0000976">
    <property type="term" value="F:transcription cis-regulatory region binding"/>
    <property type="evidence" value="ECO:0007669"/>
    <property type="project" value="TreeGrafter"/>
</dbReference>
<gene>
    <name evidence="6" type="ORF">ALO_05970</name>
</gene>
<feature type="domain" description="HTH lysR-type" evidence="5">
    <location>
        <begin position="1"/>
        <end position="58"/>
    </location>
</feature>
<dbReference type="RefSeq" id="WP_004093804.1">
    <property type="nucleotide sequence ID" value="NZ_AFGF01000049.1"/>
</dbReference>
<evidence type="ECO:0000256" key="3">
    <source>
        <dbReference type="ARBA" id="ARBA00023125"/>
    </source>
</evidence>
<dbReference type="PANTHER" id="PTHR30126">
    <property type="entry name" value="HTH-TYPE TRANSCRIPTIONAL REGULATOR"/>
    <property type="match status" value="1"/>
</dbReference>
<dbReference type="EMBL" id="AFGF01000049">
    <property type="protein sequence ID" value="EGO64810.1"/>
    <property type="molecule type" value="Genomic_DNA"/>
</dbReference>
<dbReference type="Gene3D" id="3.40.190.290">
    <property type="match status" value="1"/>
</dbReference>
<sequence length="290" mass="34120">MDEQDWLIIKLLYKNKSITKTAKDLFMAQPTLTAHMRKIEEDMGVTILHRSNRGVKFTPEGEYLAECAEKMLLNSRQIRETVANLDNELKGTLRIGASIYVTRYVLPRLLRVFKDKYPDIEFYVMTTASKDIFGLMRSQDCQIGFVRSDQRWRDGKVLLFEEPMCIASKNRVELKDLPKLPRINYRSDPLNTVLLNRWWSEKFSEPPFVKMVVDQVDICRDMVLNDLGYAILPSLMLNDVKDIHKLYITDKTGQRILRKTWLLYQEQLLEHNLVRSFVHFVKKLEIDSIL</sequence>
<evidence type="ECO:0000256" key="1">
    <source>
        <dbReference type="ARBA" id="ARBA00009437"/>
    </source>
</evidence>
<proteinExistence type="inferred from homology"/>
<protein>
    <submittedName>
        <fullName evidence="6">Transcriptional regulator</fullName>
    </submittedName>
</protein>